<sequence>MNNLRTLALIEVKDLSFIHALNPKRNNSRTVLCSELEELILYVEKQHWPSLEELMDMASGRAERFAKLSSITVVSLDKMHSKEEVFRLRRYVSHVEYKSDVVPPWATIFGNGNYNHYANDWDLLRYSSEDDDTDSNWDFGRM</sequence>
<dbReference type="Proteomes" id="UP000886501">
    <property type="component" value="Unassembled WGS sequence"/>
</dbReference>
<protein>
    <submittedName>
        <fullName evidence="1">Uncharacterized protein</fullName>
    </submittedName>
</protein>
<feature type="non-terminal residue" evidence="1">
    <location>
        <position position="142"/>
    </location>
</feature>
<organism evidence="1 2">
    <name type="scientific">Thelephora ganbajun</name>
    <name type="common">Ganba fungus</name>
    <dbReference type="NCBI Taxonomy" id="370292"/>
    <lineage>
        <taxon>Eukaryota</taxon>
        <taxon>Fungi</taxon>
        <taxon>Dikarya</taxon>
        <taxon>Basidiomycota</taxon>
        <taxon>Agaricomycotina</taxon>
        <taxon>Agaricomycetes</taxon>
        <taxon>Thelephorales</taxon>
        <taxon>Thelephoraceae</taxon>
        <taxon>Thelephora</taxon>
    </lineage>
</organism>
<dbReference type="EMBL" id="MU118240">
    <property type="protein sequence ID" value="KAF9643334.1"/>
    <property type="molecule type" value="Genomic_DNA"/>
</dbReference>
<comment type="caution">
    <text evidence="1">The sequence shown here is derived from an EMBL/GenBank/DDBJ whole genome shotgun (WGS) entry which is preliminary data.</text>
</comment>
<evidence type="ECO:0000313" key="2">
    <source>
        <dbReference type="Proteomes" id="UP000886501"/>
    </source>
</evidence>
<name>A0ACB6Z1F1_THEGA</name>
<accession>A0ACB6Z1F1</accession>
<gene>
    <name evidence="1" type="ORF">BDM02DRAFT_3123584</name>
</gene>
<evidence type="ECO:0000313" key="1">
    <source>
        <dbReference type="EMBL" id="KAF9643334.1"/>
    </source>
</evidence>
<keyword evidence="2" id="KW-1185">Reference proteome</keyword>
<proteinExistence type="predicted"/>
<reference evidence="1" key="1">
    <citation type="submission" date="2019-10" db="EMBL/GenBank/DDBJ databases">
        <authorList>
            <consortium name="DOE Joint Genome Institute"/>
            <person name="Kuo A."/>
            <person name="Miyauchi S."/>
            <person name="Kiss E."/>
            <person name="Drula E."/>
            <person name="Kohler A."/>
            <person name="Sanchez-Garcia M."/>
            <person name="Andreopoulos B."/>
            <person name="Barry K.W."/>
            <person name="Bonito G."/>
            <person name="Buee M."/>
            <person name="Carver A."/>
            <person name="Chen C."/>
            <person name="Cichocki N."/>
            <person name="Clum A."/>
            <person name="Culley D."/>
            <person name="Crous P.W."/>
            <person name="Fauchery L."/>
            <person name="Girlanda M."/>
            <person name="Hayes R."/>
            <person name="Keri Z."/>
            <person name="Labutti K."/>
            <person name="Lipzen A."/>
            <person name="Lombard V."/>
            <person name="Magnuson J."/>
            <person name="Maillard F."/>
            <person name="Morin E."/>
            <person name="Murat C."/>
            <person name="Nolan M."/>
            <person name="Ohm R."/>
            <person name="Pangilinan J."/>
            <person name="Pereira M."/>
            <person name="Perotto S."/>
            <person name="Peter M."/>
            <person name="Riley R."/>
            <person name="Sitrit Y."/>
            <person name="Stielow B."/>
            <person name="Szollosi G."/>
            <person name="Zifcakova L."/>
            <person name="Stursova M."/>
            <person name="Spatafora J.W."/>
            <person name="Tedersoo L."/>
            <person name="Vaario L.-M."/>
            <person name="Yamada A."/>
            <person name="Yan M."/>
            <person name="Wang P."/>
            <person name="Xu J."/>
            <person name="Bruns T."/>
            <person name="Baldrian P."/>
            <person name="Vilgalys R."/>
            <person name="Henrissat B."/>
            <person name="Grigoriev I.V."/>
            <person name="Hibbett D."/>
            <person name="Nagy L.G."/>
            <person name="Martin F.M."/>
        </authorList>
    </citation>
    <scope>NUCLEOTIDE SEQUENCE</scope>
    <source>
        <strain evidence="1">P2</strain>
    </source>
</reference>
<reference evidence="1" key="2">
    <citation type="journal article" date="2020" name="Nat. Commun.">
        <title>Large-scale genome sequencing of mycorrhizal fungi provides insights into the early evolution of symbiotic traits.</title>
        <authorList>
            <person name="Miyauchi S."/>
            <person name="Kiss E."/>
            <person name="Kuo A."/>
            <person name="Drula E."/>
            <person name="Kohler A."/>
            <person name="Sanchez-Garcia M."/>
            <person name="Morin E."/>
            <person name="Andreopoulos B."/>
            <person name="Barry K.W."/>
            <person name="Bonito G."/>
            <person name="Buee M."/>
            <person name="Carver A."/>
            <person name="Chen C."/>
            <person name="Cichocki N."/>
            <person name="Clum A."/>
            <person name="Culley D."/>
            <person name="Crous P.W."/>
            <person name="Fauchery L."/>
            <person name="Girlanda M."/>
            <person name="Hayes R.D."/>
            <person name="Keri Z."/>
            <person name="LaButti K."/>
            <person name="Lipzen A."/>
            <person name="Lombard V."/>
            <person name="Magnuson J."/>
            <person name="Maillard F."/>
            <person name="Murat C."/>
            <person name="Nolan M."/>
            <person name="Ohm R.A."/>
            <person name="Pangilinan J."/>
            <person name="Pereira M.F."/>
            <person name="Perotto S."/>
            <person name="Peter M."/>
            <person name="Pfister S."/>
            <person name="Riley R."/>
            <person name="Sitrit Y."/>
            <person name="Stielow J.B."/>
            <person name="Szollosi G."/>
            <person name="Zifcakova L."/>
            <person name="Stursova M."/>
            <person name="Spatafora J.W."/>
            <person name="Tedersoo L."/>
            <person name="Vaario L.M."/>
            <person name="Yamada A."/>
            <person name="Yan M."/>
            <person name="Wang P."/>
            <person name="Xu J."/>
            <person name="Bruns T."/>
            <person name="Baldrian P."/>
            <person name="Vilgalys R."/>
            <person name="Dunand C."/>
            <person name="Henrissat B."/>
            <person name="Grigoriev I.V."/>
            <person name="Hibbett D."/>
            <person name="Nagy L.G."/>
            <person name="Martin F.M."/>
        </authorList>
    </citation>
    <scope>NUCLEOTIDE SEQUENCE</scope>
    <source>
        <strain evidence="1">P2</strain>
    </source>
</reference>